<dbReference type="EMBL" id="AP019823">
    <property type="protein sequence ID" value="BBM37989.1"/>
    <property type="molecule type" value="Genomic_DNA"/>
</dbReference>
<gene>
    <name evidence="1" type="ORF">JCM16775_0694</name>
</gene>
<dbReference type="InterPro" id="IPR011990">
    <property type="entry name" value="TPR-like_helical_dom_sf"/>
</dbReference>
<dbReference type="AlphaFoldDB" id="A0A510JF92"/>
<dbReference type="RefSeq" id="WP_026745647.1">
    <property type="nucleotide sequence ID" value="NZ_AP019823.1"/>
</dbReference>
<proteinExistence type="predicted"/>
<accession>A0A510JF92</accession>
<dbReference type="Proteomes" id="UP000321892">
    <property type="component" value="Chromosome"/>
</dbReference>
<organism evidence="1 2">
    <name type="scientific">Leptotrichia hofstadii</name>
    <dbReference type="NCBI Taxonomy" id="157688"/>
    <lineage>
        <taxon>Bacteria</taxon>
        <taxon>Fusobacteriati</taxon>
        <taxon>Fusobacteriota</taxon>
        <taxon>Fusobacteriia</taxon>
        <taxon>Fusobacteriales</taxon>
        <taxon>Leptotrichiaceae</taxon>
        <taxon>Leptotrichia</taxon>
    </lineage>
</organism>
<dbReference type="OrthoDB" id="78941at2"/>
<evidence type="ECO:0000313" key="2">
    <source>
        <dbReference type="Proteomes" id="UP000321892"/>
    </source>
</evidence>
<dbReference type="Gene3D" id="1.25.40.10">
    <property type="entry name" value="Tetratricopeptide repeat domain"/>
    <property type="match status" value="1"/>
</dbReference>
<protein>
    <submittedName>
        <fullName evidence="1">Sel1 domain-containing protein repeat-containing protein</fullName>
    </submittedName>
</protein>
<reference evidence="1 2" key="1">
    <citation type="submission" date="2019-07" db="EMBL/GenBank/DDBJ databases">
        <title>Complete Genome Sequence of Leptotrichia hofstadii Strain JCM16775.</title>
        <authorList>
            <person name="Watanabe S."/>
            <person name="Cui L."/>
        </authorList>
    </citation>
    <scope>NUCLEOTIDE SEQUENCE [LARGE SCALE GENOMIC DNA]</scope>
    <source>
        <strain evidence="1 2">JCM16775</strain>
    </source>
</reference>
<name>A0A510JF92_9FUSO</name>
<keyword evidence="2" id="KW-1185">Reference proteome</keyword>
<dbReference type="KEGG" id="lhf:JCM16775_0694"/>
<evidence type="ECO:0000313" key="1">
    <source>
        <dbReference type="EMBL" id="BBM37989.1"/>
    </source>
</evidence>
<sequence length="493" mass="58945">MKNYLRAINQRLGNIFVNIRTLEELERKTKSVVDEEKNVFEYNQNIKKVNDLIKKGEFEKAKNILEEMKGLHRMGYYELGKYYYFCEGDLSKAESNLYIAFENGVVKAGYYLGRLEEESGNVNLARNWYVTSFNFSEKSVMKLFYFAIREQNFWAIDGYFYYLLQYGESAKNLYEFAKYYFWRNDNEKIKEIQNKLLNESQILYLTKEILYNVKCMLGDEKSREYIKFVENAKNLEKLGEIEKAEKFYKRSIEYSEYGNVELAKYYGKFTEFDKYEKLKRIFKNNFLKQIRSETSYQLGKYSEHQSNLYDAIKWYKISAKNENYKSFYKLSKLQSQKFSETETNLQNNYFKYLKNSADLGYARAMIEMAFDSHLNSLESFEMAEKILTQNNIFELTKAIMNKAKMIYFGNEIKEVLEINYEEENMNTIKMLFENEKKRNNKEIGEIEYSITKNNLQRNLKIIEGEGNIEKQQEKPKNTSSNLLNKLKNFFGNS</sequence>